<dbReference type="Gene3D" id="3.40.50.720">
    <property type="entry name" value="NAD(P)-binding Rossmann-like Domain"/>
    <property type="match status" value="2"/>
</dbReference>
<dbReference type="GO" id="GO:0016616">
    <property type="term" value="F:oxidoreductase activity, acting on the CH-OH group of donors, NAD or NADP as acceptor"/>
    <property type="evidence" value="ECO:0007669"/>
    <property type="project" value="InterPro"/>
</dbReference>
<dbReference type="AlphaFoldDB" id="A0A1I5UK01"/>
<keyword evidence="2 4" id="KW-0560">Oxidoreductase</keyword>
<evidence type="ECO:0000256" key="4">
    <source>
        <dbReference type="RuleBase" id="RU003719"/>
    </source>
</evidence>
<feature type="domain" description="D-isomer specific 2-hydroxyacid dehydrogenase NAD-binding" evidence="6">
    <location>
        <begin position="113"/>
        <end position="293"/>
    </location>
</feature>
<sequence>MSASTPVTRIVFLDRATLSPETTIREPAFPAKLIEHDRTKPGEVAERISEADIVITNKVPLDAEVLAAAPRLKLIAVAATGYDRIDLDACRDRGITVCNIRAYAGNTVPEHTFALLLALQRSIVPYRQSIIEGRWEEADQFCYFDYPIADLSGKTIGVVGDGLLGKSVGRIAEAFGMRVLFSSYKGVEGMGPLYTPFEEVMRISDVITLHCPLLPSTKNLISDAEFGMMERRPLLLNTARGGLVDEVALERALDAGRISGAGFDVVTTEPPGEDHVMRRIASRDNVIVTPHVAWASREAIQALADQLIDNIDAFMQGSPKNVVV</sequence>
<feature type="domain" description="D-isomer specific 2-hydroxyacid dehydrogenase catalytic" evidence="5">
    <location>
        <begin position="37"/>
        <end position="323"/>
    </location>
</feature>
<dbReference type="STRING" id="441119.SAMN04488047_12132"/>
<evidence type="ECO:0000256" key="2">
    <source>
        <dbReference type="ARBA" id="ARBA00023002"/>
    </source>
</evidence>
<evidence type="ECO:0000313" key="8">
    <source>
        <dbReference type="Proteomes" id="UP000199356"/>
    </source>
</evidence>
<evidence type="ECO:0000259" key="6">
    <source>
        <dbReference type="Pfam" id="PF02826"/>
    </source>
</evidence>
<dbReference type="Proteomes" id="UP000199356">
    <property type="component" value="Unassembled WGS sequence"/>
</dbReference>
<dbReference type="InterPro" id="IPR036291">
    <property type="entry name" value="NAD(P)-bd_dom_sf"/>
</dbReference>
<dbReference type="EMBL" id="FOXA01000021">
    <property type="protein sequence ID" value="SFP95594.1"/>
    <property type="molecule type" value="Genomic_DNA"/>
</dbReference>
<organism evidence="7 8">
    <name type="scientific">Tranquillimonas alkanivorans</name>
    <dbReference type="NCBI Taxonomy" id="441119"/>
    <lineage>
        <taxon>Bacteria</taxon>
        <taxon>Pseudomonadati</taxon>
        <taxon>Pseudomonadota</taxon>
        <taxon>Alphaproteobacteria</taxon>
        <taxon>Rhodobacterales</taxon>
        <taxon>Roseobacteraceae</taxon>
        <taxon>Tranquillimonas</taxon>
    </lineage>
</organism>
<gene>
    <name evidence="7" type="ORF">SAMN04488047_12132</name>
</gene>
<evidence type="ECO:0000313" key="7">
    <source>
        <dbReference type="EMBL" id="SFP95594.1"/>
    </source>
</evidence>
<dbReference type="PANTHER" id="PTHR43761">
    <property type="entry name" value="D-ISOMER SPECIFIC 2-HYDROXYACID DEHYDROGENASE FAMILY PROTEIN (AFU_ORTHOLOGUE AFUA_1G13630)"/>
    <property type="match status" value="1"/>
</dbReference>
<evidence type="ECO:0000256" key="3">
    <source>
        <dbReference type="ARBA" id="ARBA00023027"/>
    </source>
</evidence>
<dbReference type="RefSeq" id="WP_093424735.1">
    <property type="nucleotide sequence ID" value="NZ_FOXA01000021.1"/>
</dbReference>
<dbReference type="InterPro" id="IPR006139">
    <property type="entry name" value="D-isomer_2_OHA_DH_cat_dom"/>
</dbReference>
<dbReference type="CDD" id="cd12162">
    <property type="entry name" value="2-Hacid_dh_4"/>
    <property type="match status" value="1"/>
</dbReference>
<reference evidence="7 8" key="1">
    <citation type="submission" date="2016-10" db="EMBL/GenBank/DDBJ databases">
        <authorList>
            <person name="de Groot N.N."/>
        </authorList>
    </citation>
    <scope>NUCLEOTIDE SEQUENCE [LARGE SCALE GENOMIC DNA]</scope>
    <source>
        <strain evidence="7 8">DSM 19547</strain>
    </source>
</reference>
<dbReference type="OrthoDB" id="9793626at2"/>
<proteinExistence type="inferred from homology"/>
<accession>A0A1I5UK01</accession>
<keyword evidence="3" id="KW-0520">NAD</keyword>
<protein>
    <submittedName>
        <fullName evidence="7">Glycerate dehydrogenase</fullName>
    </submittedName>
</protein>
<comment type="similarity">
    <text evidence="1 4">Belongs to the D-isomer specific 2-hydroxyacid dehydrogenase family.</text>
</comment>
<dbReference type="Pfam" id="PF02826">
    <property type="entry name" value="2-Hacid_dh_C"/>
    <property type="match status" value="1"/>
</dbReference>
<dbReference type="PANTHER" id="PTHR43761:SF1">
    <property type="entry name" value="D-ISOMER SPECIFIC 2-HYDROXYACID DEHYDROGENASE CATALYTIC DOMAIN-CONTAINING PROTEIN-RELATED"/>
    <property type="match status" value="1"/>
</dbReference>
<evidence type="ECO:0000256" key="1">
    <source>
        <dbReference type="ARBA" id="ARBA00005854"/>
    </source>
</evidence>
<dbReference type="SUPFAM" id="SSF51735">
    <property type="entry name" value="NAD(P)-binding Rossmann-fold domains"/>
    <property type="match status" value="1"/>
</dbReference>
<dbReference type="Pfam" id="PF00389">
    <property type="entry name" value="2-Hacid_dh"/>
    <property type="match status" value="1"/>
</dbReference>
<dbReference type="SUPFAM" id="SSF52283">
    <property type="entry name" value="Formate/glycerate dehydrogenase catalytic domain-like"/>
    <property type="match status" value="1"/>
</dbReference>
<dbReference type="GO" id="GO:0051287">
    <property type="term" value="F:NAD binding"/>
    <property type="evidence" value="ECO:0007669"/>
    <property type="project" value="InterPro"/>
</dbReference>
<dbReference type="InterPro" id="IPR050418">
    <property type="entry name" value="D-iso_2-hydroxyacid_DH_PdxB"/>
</dbReference>
<evidence type="ECO:0000259" key="5">
    <source>
        <dbReference type="Pfam" id="PF00389"/>
    </source>
</evidence>
<keyword evidence="8" id="KW-1185">Reference proteome</keyword>
<name>A0A1I5UK01_9RHOB</name>
<dbReference type="InterPro" id="IPR006140">
    <property type="entry name" value="D-isomer_DH_NAD-bd"/>
</dbReference>